<keyword evidence="4 5" id="KW-0472">Membrane</keyword>
<feature type="transmembrane region" description="Helical" evidence="7">
    <location>
        <begin position="409"/>
        <end position="428"/>
    </location>
</feature>
<dbReference type="AlphaFoldDB" id="A0A388M6N5"/>
<feature type="domain" description="TLC" evidence="8">
    <location>
        <begin position="359"/>
        <end position="567"/>
    </location>
</feature>
<evidence type="ECO:0000313" key="9">
    <source>
        <dbReference type="EMBL" id="GBG90257.1"/>
    </source>
</evidence>
<dbReference type="SMART" id="SM00724">
    <property type="entry name" value="TLC"/>
    <property type="match status" value="1"/>
</dbReference>
<dbReference type="PROSITE" id="PS50922">
    <property type="entry name" value="TLC"/>
    <property type="match status" value="1"/>
</dbReference>
<dbReference type="PANTHER" id="PTHR12560:SF49">
    <property type="entry name" value="CERAMIDE SYNTHASE 1 LOH3"/>
    <property type="match status" value="1"/>
</dbReference>
<comment type="subcellular location">
    <subcellularLocation>
        <location evidence="1">Endoplasmic reticulum membrane</location>
        <topology evidence="1">Multi-pass membrane protein</topology>
    </subcellularLocation>
</comment>
<evidence type="ECO:0000256" key="4">
    <source>
        <dbReference type="ARBA" id="ARBA00023136"/>
    </source>
</evidence>
<evidence type="ECO:0000259" key="8">
    <source>
        <dbReference type="PROSITE" id="PS50922"/>
    </source>
</evidence>
<evidence type="ECO:0000256" key="5">
    <source>
        <dbReference type="PROSITE-ProRule" id="PRU00205"/>
    </source>
</evidence>
<feature type="transmembrane region" description="Helical" evidence="7">
    <location>
        <begin position="45"/>
        <end position="65"/>
    </location>
</feature>
<sequence length="583" mass="65155">MVVVNKSASSSSLLISAMEFFVPEAVTSAIDLDAKSPPRWRDTLFVFVFAAFFYVVRAILDGIIFDSLARRCLFGSSDCFKKSKPKTDSSLSEKSKIIKSKCGKKSSFSSPSLSIPSTTSLTASSSASSPAPELKKRSTSSSNNNSTLCNGHNSGGRNDTSTGQVSDNGCDSLRRRRRRKKEKLAADSLTSTSTSSSLSSHDSPSSSSPSSPFSAEKSKTKPRVIANGCHVDESSSSSPSTPTRRAVPLANGHVDDGSLPPPPPPPPNCQSRNCEKLQAPPPFNVKRLGDLHRDRDLPPSSDTTAAAEEEEEEEKKKKRRRRRSANPPPGKTMTTTTKRGEKKKEIEKMTDEEKVKLVRKFKEASWRVVYYVSAEIFFFSITCNEPWFGNTSAFWEGWPLQDVKLKLKAFYMYAGGYCVYSCFALFLWDAKRSDFFVTVCHHTTTILLVLFSYVNSFARVGSVVLAVHDANDIFLETAKMFVYTKVEIGSTIFFSLFVISWLLLRLIYFPFWVIYSTSFEVLQVLDVVAFPHAPYLYYFFNSLLITLLVLNLYWWLLISRMVIRMVKNKGDVGEDVRSDSEED</sequence>
<organism evidence="9 10">
    <name type="scientific">Chara braunii</name>
    <name type="common">Braun's stonewort</name>
    <dbReference type="NCBI Taxonomy" id="69332"/>
    <lineage>
        <taxon>Eukaryota</taxon>
        <taxon>Viridiplantae</taxon>
        <taxon>Streptophyta</taxon>
        <taxon>Charophyceae</taxon>
        <taxon>Charales</taxon>
        <taxon>Characeae</taxon>
        <taxon>Chara</taxon>
    </lineage>
</organism>
<feature type="compositionally biased region" description="Pro residues" evidence="6">
    <location>
        <begin position="259"/>
        <end position="268"/>
    </location>
</feature>
<accession>A0A388M6N5</accession>
<dbReference type="InterPro" id="IPR016439">
    <property type="entry name" value="Lag1/Lac1-like"/>
</dbReference>
<dbReference type="Proteomes" id="UP000265515">
    <property type="component" value="Unassembled WGS sequence"/>
</dbReference>
<dbReference type="Gramene" id="GBG90257">
    <property type="protein sequence ID" value="GBG90257"/>
    <property type="gene ID" value="CBR_g50435"/>
</dbReference>
<dbReference type="InterPro" id="IPR006634">
    <property type="entry name" value="TLC-dom"/>
</dbReference>
<feature type="compositionally biased region" description="Basic and acidic residues" evidence="6">
    <location>
        <begin position="338"/>
        <end position="347"/>
    </location>
</feature>
<feature type="compositionally biased region" description="Basic and acidic residues" evidence="6">
    <location>
        <begin position="287"/>
        <end position="297"/>
    </location>
</feature>
<feature type="transmembrane region" description="Helical" evidence="7">
    <location>
        <begin position="535"/>
        <end position="557"/>
    </location>
</feature>
<dbReference type="GO" id="GO:0005789">
    <property type="term" value="C:endoplasmic reticulum membrane"/>
    <property type="evidence" value="ECO:0007669"/>
    <property type="project" value="UniProtKB-SubCell"/>
</dbReference>
<dbReference type="GO" id="GO:0050291">
    <property type="term" value="F:sphingosine N-acyltransferase activity"/>
    <property type="evidence" value="ECO:0007669"/>
    <property type="project" value="InterPro"/>
</dbReference>
<feature type="compositionally biased region" description="Low complexity" evidence="6">
    <location>
        <begin position="105"/>
        <end position="131"/>
    </location>
</feature>
<name>A0A388M6N5_CHABU</name>
<proteinExistence type="predicted"/>
<evidence type="ECO:0000313" key="10">
    <source>
        <dbReference type="Proteomes" id="UP000265515"/>
    </source>
</evidence>
<evidence type="ECO:0000256" key="3">
    <source>
        <dbReference type="ARBA" id="ARBA00022989"/>
    </source>
</evidence>
<dbReference type="STRING" id="69332.A0A388M6N5"/>
<evidence type="ECO:0000256" key="7">
    <source>
        <dbReference type="SAM" id="Phobius"/>
    </source>
</evidence>
<reference evidence="9 10" key="1">
    <citation type="journal article" date="2018" name="Cell">
        <title>The Chara Genome: Secondary Complexity and Implications for Plant Terrestrialization.</title>
        <authorList>
            <person name="Nishiyama T."/>
            <person name="Sakayama H."/>
            <person name="Vries J.D."/>
            <person name="Buschmann H."/>
            <person name="Saint-Marcoux D."/>
            <person name="Ullrich K.K."/>
            <person name="Haas F.B."/>
            <person name="Vanderstraeten L."/>
            <person name="Becker D."/>
            <person name="Lang D."/>
            <person name="Vosolsobe S."/>
            <person name="Rombauts S."/>
            <person name="Wilhelmsson P.K.I."/>
            <person name="Janitza P."/>
            <person name="Kern R."/>
            <person name="Heyl A."/>
            <person name="Rumpler F."/>
            <person name="Villalobos L.I.A.C."/>
            <person name="Clay J.M."/>
            <person name="Skokan R."/>
            <person name="Toyoda A."/>
            <person name="Suzuki Y."/>
            <person name="Kagoshima H."/>
            <person name="Schijlen E."/>
            <person name="Tajeshwar N."/>
            <person name="Catarino B."/>
            <person name="Hetherington A.J."/>
            <person name="Saltykova A."/>
            <person name="Bonnot C."/>
            <person name="Breuninger H."/>
            <person name="Symeonidi A."/>
            <person name="Radhakrishnan G.V."/>
            <person name="Van Nieuwerburgh F."/>
            <person name="Deforce D."/>
            <person name="Chang C."/>
            <person name="Karol K.G."/>
            <person name="Hedrich R."/>
            <person name="Ulvskov P."/>
            <person name="Glockner G."/>
            <person name="Delwiche C.F."/>
            <person name="Petrasek J."/>
            <person name="Van de Peer Y."/>
            <person name="Friml J."/>
            <person name="Beilby M."/>
            <person name="Dolan L."/>
            <person name="Kohara Y."/>
            <person name="Sugano S."/>
            <person name="Fujiyama A."/>
            <person name="Delaux P.-M."/>
            <person name="Quint M."/>
            <person name="TheiBen G."/>
            <person name="Hagemann M."/>
            <person name="Harholt J."/>
            <person name="Dunand C."/>
            <person name="Zachgo S."/>
            <person name="Langdale J."/>
            <person name="Maumus F."/>
            <person name="Straeten D.V.D."/>
            <person name="Gould S.B."/>
            <person name="Rensing S.A."/>
        </authorList>
    </citation>
    <scope>NUCLEOTIDE SEQUENCE [LARGE SCALE GENOMIC DNA]</scope>
    <source>
        <strain evidence="9 10">S276</strain>
    </source>
</reference>
<feature type="region of interest" description="Disordered" evidence="6">
    <location>
        <begin position="103"/>
        <end position="347"/>
    </location>
</feature>
<keyword evidence="10" id="KW-1185">Reference proteome</keyword>
<dbReference type="Pfam" id="PF03798">
    <property type="entry name" value="TRAM_LAG1_CLN8"/>
    <property type="match status" value="1"/>
</dbReference>
<dbReference type="EMBL" id="BFEA01000799">
    <property type="protein sequence ID" value="GBG90257.1"/>
    <property type="molecule type" value="Genomic_DNA"/>
</dbReference>
<feature type="compositionally biased region" description="Low complexity" evidence="6">
    <location>
        <begin position="234"/>
        <end position="245"/>
    </location>
</feature>
<comment type="caution">
    <text evidence="9">The sequence shown here is derived from an EMBL/GenBank/DDBJ whole genome shotgun (WGS) entry which is preliminary data.</text>
</comment>
<keyword evidence="3 7" id="KW-1133">Transmembrane helix</keyword>
<protein>
    <recommendedName>
        <fullName evidence="8">TLC domain-containing protein</fullName>
    </recommendedName>
</protein>
<dbReference type="PANTHER" id="PTHR12560">
    <property type="entry name" value="LONGEVITY ASSURANCE FACTOR 1 LAG1"/>
    <property type="match status" value="1"/>
</dbReference>
<gene>
    <name evidence="9" type="ORF">CBR_g50435</name>
</gene>
<evidence type="ECO:0000256" key="1">
    <source>
        <dbReference type="ARBA" id="ARBA00004477"/>
    </source>
</evidence>
<feature type="transmembrane region" description="Helical" evidence="7">
    <location>
        <begin position="494"/>
        <end position="515"/>
    </location>
</feature>
<feature type="compositionally biased region" description="Low complexity" evidence="6">
    <location>
        <begin position="186"/>
        <end position="215"/>
    </location>
</feature>
<feature type="compositionally biased region" description="Polar residues" evidence="6">
    <location>
        <begin position="148"/>
        <end position="169"/>
    </location>
</feature>
<evidence type="ECO:0000256" key="2">
    <source>
        <dbReference type="ARBA" id="ARBA00022692"/>
    </source>
</evidence>
<evidence type="ECO:0000256" key="6">
    <source>
        <dbReference type="SAM" id="MobiDB-lite"/>
    </source>
</evidence>
<dbReference type="OrthoDB" id="537032at2759"/>
<keyword evidence="2 5" id="KW-0812">Transmembrane</keyword>
<dbReference type="GO" id="GO:0046513">
    <property type="term" value="P:ceramide biosynthetic process"/>
    <property type="evidence" value="ECO:0007669"/>
    <property type="project" value="InterPro"/>
</dbReference>